<feature type="transmembrane region" description="Helical" evidence="4">
    <location>
        <begin position="53"/>
        <end position="73"/>
    </location>
</feature>
<evidence type="ECO:0000313" key="5">
    <source>
        <dbReference type="EMBL" id="MDT0496068.1"/>
    </source>
</evidence>
<evidence type="ECO:0000256" key="3">
    <source>
        <dbReference type="ARBA" id="ARBA00025811"/>
    </source>
</evidence>
<keyword evidence="4" id="KW-1133">Transmembrane helix</keyword>
<dbReference type="EMBL" id="JAVRIC010000002">
    <property type="protein sequence ID" value="MDT0496068.1"/>
    <property type="molecule type" value="Genomic_DNA"/>
</dbReference>
<keyword evidence="4" id="KW-0812">Transmembrane</keyword>
<dbReference type="Proteomes" id="UP001254608">
    <property type="component" value="Unassembled WGS sequence"/>
</dbReference>
<comment type="caution">
    <text evidence="5">The sequence shown here is derived from an EMBL/GenBank/DDBJ whole genome shotgun (WGS) entry which is preliminary data.</text>
</comment>
<dbReference type="EC" id="7.1.1.-" evidence="4"/>
<gene>
    <name evidence="5" type="primary">nuoJ</name>
    <name evidence="5" type="ORF">RM530_01630</name>
</gene>
<evidence type="ECO:0000313" key="6">
    <source>
        <dbReference type="Proteomes" id="UP001254608"/>
    </source>
</evidence>
<dbReference type="Pfam" id="PF00499">
    <property type="entry name" value="Oxidored_q3"/>
    <property type="match status" value="1"/>
</dbReference>
<keyword evidence="4" id="KW-1003">Cell membrane</keyword>
<sequence>MEFVFYSASIIALFAALRVVTNTNPVHALLYMVLTLLAIAAMFFALGAPFAGVLEVIVYAGAIVVLFVFVVMMLNLGPETVAQERQWLRPRMWIGPGLLSLALLVEIVIALASRPGELAGAETVSAKAVGIALYGPYLLAVELASMMLLAGLVVAWHLGKHDDQGSVR</sequence>
<keyword evidence="4" id="KW-0520">NAD</keyword>
<feature type="transmembrane region" description="Helical" evidence="4">
    <location>
        <begin position="133"/>
        <end position="158"/>
    </location>
</feature>
<accession>A0ABU2WDW8</accession>
<protein>
    <recommendedName>
        <fullName evidence="2 4">NADH-quinone oxidoreductase subunit J</fullName>
        <ecNumber evidence="4">7.1.1.-</ecNumber>
    </recommendedName>
</protein>
<dbReference type="InterPro" id="IPR001457">
    <property type="entry name" value="NADH_UbQ/plastoQ_OxRdtase_su6"/>
</dbReference>
<comment type="subunit">
    <text evidence="3">Composed of 13 different subunits. Subunits NuoA, H, J, K, L, M, N constitute the membrane sector of the complex.</text>
</comment>
<evidence type="ECO:0000256" key="1">
    <source>
        <dbReference type="ARBA" id="ARBA00005698"/>
    </source>
</evidence>
<keyword evidence="6" id="KW-1185">Reference proteome</keyword>
<dbReference type="Gene3D" id="1.20.120.1200">
    <property type="entry name" value="NADH-ubiquinone/plastoquinone oxidoreductase chain 6, subunit NuoJ"/>
    <property type="match status" value="1"/>
</dbReference>
<dbReference type="PANTHER" id="PTHR33269:SF17">
    <property type="entry name" value="NADH-UBIQUINONE OXIDOREDUCTASE CHAIN 6"/>
    <property type="match status" value="1"/>
</dbReference>
<proteinExistence type="inferred from homology"/>
<evidence type="ECO:0000256" key="4">
    <source>
        <dbReference type="RuleBase" id="RU004429"/>
    </source>
</evidence>
<keyword evidence="5" id="KW-0560">Oxidoreductase</keyword>
<reference evidence="5 6" key="1">
    <citation type="submission" date="2023-09" db="EMBL/GenBank/DDBJ databases">
        <authorList>
            <person name="Rey-Velasco X."/>
        </authorList>
    </citation>
    <scope>NUCLEOTIDE SEQUENCE [LARGE SCALE GENOMIC DNA]</scope>
    <source>
        <strain evidence="5 6">W345</strain>
    </source>
</reference>
<name>A0ABU2WDW8_9GAMM</name>
<dbReference type="InterPro" id="IPR042106">
    <property type="entry name" value="Nuo/plastoQ_OxRdtase_6_NuoJ"/>
</dbReference>
<dbReference type="NCBIfam" id="NF005162">
    <property type="entry name" value="PRK06638.1-1"/>
    <property type="match status" value="1"/>
</dbReference>
<comment type="similarity">
    <text evidence="1 4">Belongs to the complex I subunit 6 family.</text>
</comment>
<dbReference type="PANTHER" id="PTHR33269">
    <property type="entry name" value="NADH-UBIQUINONE OXIDOREDUCTASE CHAIN 6"/>
    <property type="match status" value="1"/>
</dbReference>
<comment type="caution">
    <text evidence="4">Lacks conserved residue(s) required for the propagation of feature annotation.</text>
</comment>
<feature type="transmembrane region" description="Helical" evidence="4">
    <location>
        <begin position="93"/>
        <end position="112"/>
    </location>
</feature>
<comment type="subcellular location">
    <subcellularLocation>
        <location evidence="4">Cell membrane</location>
        <topology evidence="4">Multi-pass membrane protein</topology>
    </subcellularLocation>
</comment>
<dbReference type="RefSeq" id="WP_311363461.1">
    <property type="nucleotide sequence ID" value="NZ_JAVRIC010000002.1"/>
</dbReference>
<keyword evidence="4" id="KW-0874">Quinone</keyword>
<dbReference type="GO" id="GO:0050136">
    <property type="term" value="F:NADH dehydrogenase (quinone) (non-electrogenic) activity"/>
    <property type="evidence" value="ECO:0007669"/>
    <property type="project" value="UniProtKB-EC"/>
</dbReference>
<comment type="catalytic activity">
    <reaction evidence="4">
        <text>a quinone + NADH + 5 H(+)(in) = a quinol + NAD(+) + 4 H(+)(out)</text>
        <dbReference type="Rhea" id="RHEA:57888"/>
        <dbReference type="ChEBI" id="CHEBI:15378"/>
        <dbReference type="ChEBI" id="CHEBI:24646"/>
        <dbReference type="ChEBI" id="CHEBI:57540"/>
        <dbReference type="ChEBI" id="CHEBI:57945"/>
        <dbReference type="ChEBI" id="CHEBI:132124"/>
    </reaction>
</comment>
<feature type="transmembrane region" description="Helical" evidence="4">
    <location>
        <begin position="28"/>
        <end position="46"/>
    </location>
</feature>
<organism evidence="5 6">
    <name type="scientific">Banduia mediterranea</name>
    <dbReference type="NCBI Taxonomy" id="3075609"/>
    <lineage>
        <taxon>Bacteria</taxon>
        <taxon>Pseudomonadati</taxon>
        <taxon>Pseudomonadota</taxon>
        <taxon>Gammaproteobacteria</taxon>
        <taxon>Nevskiales</taxon>
        <taxon>Algiphilaceae</taxon>
        <taxon>Banduia</taxon>
    </lineage>
</organism>
<keyword evidence="4" id="KW-0472">Membrane</keyword>
<comment type="function">
    <text evidence="4">NDH-1 shuttles electrons from NADH, via FMN and iron-sulfur (Fe-S) centers, to quinones in the respiratory chain. Couples the redox reaction to proton translocation (for every two electrons transferred, four hydrogen ions are translocated across the cytoplasmic membrane), and thus conserves the redox energy in a proton gradient.</text>
</comment>
<evidence type="ECO:0000256" key="2">
    <source>
        <dbReference type="ARBA" id="ARBA00019907"/>
    </source>
</evidence>